<comment type="caution">
    <text evidence="2">The sequence shown here is derived from an EMBL/GenBank/DDBJ whole genome shotgun (WGS) entry which is preliminary data.</text>
</comment>
<sequence>MSHGQALCPVSPIARAVGVGFKHPPGADPRFDSRLTSHRGWLPPGDDQPRLEPNLRCGRKRHRILLTAAGQAEELGKSVSPSGMIWAREGMEAPGRGQTSQGLGPGLFGESGCRCPHGT</sequence>
<reference evidence="2 3" key="1">
    <citation type="submission" date="2019-04" db="EMBL/GenBank/DDBJ databases">
        <title>Draft genome of the big-headed turtle Platysternon megacephalum.</title>
        <authorList>
            <person name="Gong S."/>
        </authorList>
    </citation>
    <scope>NUCLEOTIDE SEQUENCE [LARGE SCALE GENOMIC DNA]</scope>
    <source>
        <strain evidence="2">DO16091913</strain>
        <tissue evidence="2">Muscle</tissue>
    </source>
</reference>
<accession>A0A4D9E4G1</accession>
<protein>
    <submittedName>
        <fullName evidence="2">Krueppel-like factor 5</fullName>
    </submittedName>
</protein>
<dbReference type="Proteomes" id="UP000297703">
    <property type="component" value="Unassembled WGS sequence"/>
</dbReference>
<organism evidence="2 3">
    <name type="scientific">Platysternon megacephalum</name>
    <name type="common">big-headed turtle</name>
    <dbReference type="NCBI Taxonomy" id="55544"/>
    <lineage>
        <taxon>Eukaryota</taxon>
        <taxon>Metazoa</taxon>
        <taxon>Chordata</taxon>
        <taxon>Craniata</taxon>
        <taxon>Vertebrata</taxon>
        <taxon>Euteleostomi</taxon>
        <taxon>Archelosauria</taxon>
        <taxon>Testudinata</taxon>
        <taxon>Testudines</taxon>
        <taxon>Cryptodira</taxon>
        <taxon>Durocryptodira</taxon>
        <taxon>Testudinoidea</taxon>
        <taxon>Platysternidae</taxon>
        <taxon>Platysternon</taxon>
    </lineage>
</organism>
<evidence type="ECO:0000313" key="2">
    <source>
        <dbReference type="EMBL" id="TFK03022.1"/>
    </source>
</evidence>
<evidence type="ECO:0000313" key="3">
    <source>
        <dbReference type="Proteomes" id="UP000297703"/>
    </source>
</evidence>
<dbReference type="AlphaFoldDB" id="A0A4D9E4G1"/>
<gene>
    <name evidence="2" type="ORF">DR999_PMT14755</name>
</gene>
<feature type="region of interest" description="Disordered" evidence="1">
    <location>
        <begin position="92"/>
        <end position="119"/>
    </location>
</feature>
<dbReference type="EMBL" id="QXTE01000170">
    <property type="protein sequence ID" value="TFK03022.1"/>
    <property type="molecule type" value="Genomic_DNA"/>
</dbReference>
<proteinExistence type="predicted"/>
<name>A0A4D9E4G1_9SAUR</name>
<reference evidence="2 3" key="2">
    <citation type="submission" date="2019-04" db="EMBL/GenBank/DDBJ databases">
        <title>The genome sequence of big-headed turtle.</title>
        <authorList>
            <person name="Gong S."/>
        </authorList>
    </citation>
    <scope>NUCLEOTIDE SEQUENCE [LARGE SCALE GENOMIC DNA]</scope>
    <source>
        <strain evidence="2">DO16091913</strain>
        <tissue evidence="2">Muscle</tissue>
    </source>
</reference>
<feature type="region of interest" description="Disordered" evidence="1">
    <location>
        <begin position="18"/>
        <end position="53"/>
    </location>
</feature>
<evidence type="ECO:0000256" key="1">
    <source>
        <dbReference type="SAM" id="MobiDB-lite"/>
    </source>
</evidence>
<keyword evidence="3" id="KW-1185">Reference proteome</keyword>